<dbReference type="GO" id="GO:0000978">
    <property type="term" value="F:RNA polymerase II cis-regulatory region sequence-specific DNA binding"/>
    <property type="evidence" value="ECO:0000318"/>
    <property type="project" value="GO_Central"/>
</dbReference>
<accession>A0A1W2VRG0</accession>
<evidence type="ECO:0000256" key="7">
    <source>
        <dbReference type="ARBA" id="ARBA00023163"/>
    </source>
</evidence>
<dbReference type="Ensembl" id="ENSCINT00000001304.3">
    <property type="protein sequence ID" value="ENSCINP00000001304.3"/>
    <property type="gene ID" value="ENSCING00000000713.3"/>
</dbReference>
<dbReference type="Pfam" id="PF00096">
    <property type="entry name" value="zf-C2H2"/>
    <property type="match status" value="3"/>
</dbReference>
<dbReference type="CTD" id="100169929"/>
<dbReference type="PROSITE" id="PS00028">
    <property type="entry name" value="ZINC_FINGER_C2H2_1"/>
    <property type="match status" value="4"/>
</dbReference>
<dbReference type="SMART" id="SM00355">
    <property type="entry name" value="ZnF_C2H2"/>
    <property type="match status" value="5"/>
</dbReference>
<evidence type="ECO:0000313" key="14">
    <source>
        <dbReference type="Proteomes" id="UP000008144"/>
    </source>
</evidence>
<feature type="domain" description="C2H2-type" evidence="11">
    <location>
        <begin position="152"/>
        <end position="179"/>
    </location>
</feature>
<reference evidence="13" key="3">
    <citation type="journal article" date="2008" name="Genome Biol.">
        <title>Improved genome assembly and evidence-based global gene model set for the chordate Ciona intestinalis: new insight into intron and operon populations.</title>
        <authorList>
            <person name="Satou Y."/>
            <person name="Mineta K."/>
            <person name="Ogasawara M."/>
            <person name="Sasakura Y."/>
            <person name="Shoguchi E."/>
            <person name="Ueno K."/>
            <person name="Yamada L."/>
            <person name="Matsumoto J."/>
            <person name="Wasserscheid J."/>
            <person name="Dewar K."/>
            <person name="Wiley G.B."/>
            <person name="Macmil S.L."/>
            <person name="Roe B.A."/>
            <person name="Zeller R.W."/>
            <person name="Hastings K.E."/>
            <person name="Lemaire P."/>
            <person name="Lindquist E."/>
            <person name="Endo T."/>
            <person name="Hotta K."/>
            <person name="Inaba K."/>
        </authorList>
    </citation>
    <scope>NUCLEOTIDE SEQUENCE [LARGE SCALE GENOMIC DNA]</scope>
    <source>
        <strain evidence="13">wild type</strain>
    </source>
</reference>
<evidence type="ECO:0000256" key="3">
    <source>
        <dbReference type="ARBA" id="ARBA00022771"/>
    </source>
</evidence>
<keyword evidence="5" id="KW-0805">Transcription regulation</keyword>
<evidence type="ECO:0000256" key="5">
    <source>
        <dbReference type="ARBA" id="ARBA00023015"/>
    </source>
</evidence>
<evidence type="ECO:0000256" key="4">
    <source>
        <dbReference type="ARBA" id="ARBA00022833"/>
    </source>
</evidence>
<feature type="compositionally biased region" description="Polar residues" evidence="10">
    <location>
        <begin position="267"/>
        <end position="291"/>
    </location>
</feature>
<proteinExistence type="evidence at transcript level"/>
<evidence type="ECO:0000256" key="10">
    <source>
        <dbReference type="SAM" id="MobiDB-lite"/>
    </source>
</evidence>
<reference evidence="13" key="4">
    <citation type="submission" date="2025-05" db="UniProtKB">
        <authorList>
            <consortium name="Ensembl"/>
        </authorList>
    </citation>
    <scope>IDENTIFICATION</scope>
</reference>
<keyword evidence="8" id="KW-0539">Nucleus</keyword>
<sequence length="495" mass="56251">MAPVNVEQVCPISCELKSEALKHIDSVCFTRYVKTCSILLQPTILKHNIYILLNRQTESTKFVTRNRNNPFPFCGKAYANEVDLHQHMTRHTSRSSDSIVTWATKRKKTGRARHVNKVPGIRPHMCETCGKRFSLLENMHRHQLIHSNDRPFKCPHCSKNFRLSQHLKEHIRIHTGEKPFKCDICGHAFCQISNLKSHQKTHSKEKSFSCDICGKGFRRSFTLKQHKLIHQRNKSFNATDGATKPKCINKIEDTDKEFRRDESYVFTSSDRSRTNDTMTSSNAKSVTSNPNDVAEITSTSTVVSPTWSENSVPNYFGNQAHGGATEMWPELNALARLTCQQHFSHNRGHCVSKDENNNTHSEQKVLGDYKWKRDLSREWICDERIKIQETNNSEENLSPVSMVTSQTSCDVISNSEIKTSRKISFDDESRNPWLLHGNHALNSLAGFVSVPGIPPPSATSLVGYNPFGLVPMVEWQPVITGWRSVLDGNVYAVAD</sequence>
<feature type="region of interest" description="Disordered" evidence="10">
    <location>
        <begin position="267"/>
        <end position="293"/>
    </location>
</feature>
<dbReference type="PROSITE" id="PS50157">
    <property type="entry name" value="ZINC_FINGER_C2H2_2"/>
    <property type="match status" value="4"/>
</dbReference>
<keyword evidence="6" id="KW-0238">DNA-binding</keyword>
<evidence type="ECO:0000313" key="13">
    <source>
        <dbReference type="Ensembl" id="ENSCINP00000001304.3"/>
    </source>
</evidence>
<dbReference type="GeneTree" id="ENSGT01150000286953"/>
<dbReference type="AlphaFoldDB" id="Q1RLF7"/>
<keyword evidence="7" id="KW-0804">Transcription</keyword>
<dbReference type="FunFam" id="3.30.160.60:FF:000624">
    <property type="entry name" value="zinc finger protein 697"/>
    <property type="match status" value="1"/>
</dbReference>
<evidence type="ECO:0000313" key="12">
    <source>
        <dbReference type="EMBL" id="FAA00108.1"/>
    </source>
</evidence>
<dbReference type="EMBL" id="BR000077">
    <property type="protein sequence ID" value="FAA00108.1"/>
    <property type="molecule type" value="mRNA"/>
</dbReference>
<evidence type="ECO:0000256" key="9">
    <source>
        <dbReference type="PROSITE-ProRule" id="PRU00042"/>
    </source>
</evidence>
<reference evidence="12" key="2">
    <citation type="journal article" date="2006" name="Dev. Biol.">
        <title>Systematic analysis of embryonic expression profiles of zinc finger genes in Ciona intestinalis.</title>
        <authorList>
            <person name="Miwata K."/>
            <person name="Chiba T."/>
            <person name="Horii R."/>
            <person name="Yamada L."/>
            <person name="Kubo A."/>
            <person name="Miyamura D."/>
            <person name="Satoh N."/>
            <person name="Satou Y."/>
        </authorList>
    </citation>
    <scope>NUCLEOTIDE SEQUENCE</scope>
</reference>
<keyword evidence="3 9" id="KW-0863">Zinc-finger</keyword>
<evidence type="ECO:0000256" key="6">
    <source>
        <dbReference type="ARBA" id="ARBA00023125"/>
    </source>
</evidence>
<dbReference type="InterPro" id="IPR013087">
    <property type="entry name" value="Znf_C2H2_type"/>
</dbReference>
<name>Q1RLF7_CIOIN</name>
<accession>Q1RLF7</accession>
<dbReference type="Proteomes" id="UP000008144">
    <property type="component" value="Chromosome 12"/>
</dbReference>
<gene>
    <name evidence="12" type="primary">Ci-ZF(C2H2)-75</name>
    <name evidence="13" type="synonym">zf(c2h2)-75</name>
</gene>
<keyword evidence="1" id="KW-0479">Metal-binding</keyword>
<dbReference type="KEGG" id="cin:100169929"/>
<feature type="domain" description="C2H2-type" evidence="11">
    <location>
        <begin position="180"/>
        <end position="207"/>
    </location>
</feature>
<keyword evidence="4" id="KW-0862">Zinc</keyword>
<dbReference type="InterPro" id="IPR036236">
    <property type="entry name" value="Znf_C2H2_sf"/>
</dbReference>
<dbReference type="PANTHER" id="PTHR23235:SF142">
    <property type="entry name" value="ZINC FINGER PROTEIN 384"/>
    <property type="match status" value="1"/>
</dbReference>
<feature type="domain" description="C2H2-type" evidence="11">
    <location>
        <begin position="208"/>
        <end position="235"/>
    </location>
</feature>
<dbReference type="FunFam" id="3.30.160.60:FF:000446">
    <property type="entry name" value="Zinc finger protein"/>
    <property type="match status" value="1"/>
</dbReference>
<dbReference type="HOGENOM" id="CLU_550870_0_0_1"/>
<evidence type="ECO:0000256" key="2">
    <source>
        <dbReference type="ARBA" id="ARBA00022737"/>
    </source>
</evidence>
<dbReference type="FunFam" id="3.30.160.60:FF:000671">
    <property type="entry name" value="Zinc finger protein 26"/>
    <property type="match status" value="1"/>
</dbReference>
<accession>F6Q5G4</accession>
<dbReference type="GO" id="GO:0003700">
    <property type="term" value="F:DNA-binding transcription factor activity"/>
    <property type="evidence" value="ECO:0000318"/>
    <property type="project" value="GO_Central"/>
</dbReference>
<dbReference type="GO" id="GO:0006357">
    <property type="term" value="P:regulation of transcription by RNA polymerase II"/>
    <property type="evidence" value="ECO:0000318"/>
    <property type="project" value="GO_Central"/>
</dbReference>
<dbReference type="FunFam" id="3.30.160.60:FF:001485">
    <property type="entry name" value="Krueppel-related zinc finger protein"/>
    <property type="match status" value="1"/>
</dbReference>
<organism evidence="12">
    <name type="scientific">Ciona intestinalis</name>
    <name type="common">Transparent sea squirt</name>
    <name type="synonym">Ascidia intestinalis</name>
    <dbReference type="NCBI Taxonomy" id="7719"/>
    <lineage>
        <taxon>Eukaryota</taxon>
        <taxon>Metazoa</taxon>
        <taxon>Chordata</taxon>
        <taxon>Tunicata</taxon>
        <taxon>Ascidiacea</taxon>
        <taxon>Phlebobranchia</taxon>
        <taxon>Cionidae</taxon>
        <taxon>Ciona</taxon>
    </lineage>
</organism>
<feature type="domain" description="C2H2-type" evidence="11">
    <location>
        <begin position="124"/>
        <end position="151"/>
    </location>
</feature>
<dbReference type="SUPFAM" id="SSF57667">
    <property type="entry name" value="beta-beta-alpha zinc fingers"/>
    <property type="match status" value="2"/>
</dbReference>
<dbReference type="EMBL" id="EAAA01000897">
    <property type="status" value="NOT_ANNOTATED_CDS"/>
    <property type="molecule type" value="Genomic_DNA"/>
</dbReference>
<evidence type="ECO:0000256" key="8">
    <source>
        <dbReference type="ARBA" id="ARBA00023242"/>
    </source>
</evidence>
<dbReference type="PANTHER" id="PTHR23235">
    <property type="entry name" value="KRUEPPEL-LIKE TRANSCRIPTION FACTOR"/>
    <property type="match status" value="1"/>
</dbReference>
<keyword evidence="14" id="KW-1185">Reference proteome</keyword>
<protein>
    <submittedName>
        <fullName evidence="12 13">Zinc finger protein</fullName>
    </submittedName>
</protein>
<evidence type="ECO:0000256" key="1">
    <source>
        <dbReference type="ARBA" id="ARBA00022723"/>
    </source>
</evidence>
<dbReference type="OrthoDB" id="3437960at2759"/>
<reference evidence="14" key="1">
    <citation type="journal article" date="2002" name="Science">
        <title>The draft genome of Ciona intestinalis: insights into chordate and vertebrate origins.</title>
        <authorList>
            <person name="Dehal P."/>
            <person name="Satou Y."/>
            <person name="Campbell R.K."/>
            <person name="Chapman J."/>
            <person name="Degnan B."/>
            <person name="De Tomaso A."/>
            <person name="Davidson B."/>
            <person name="Di Gregorio A."/>
            <person name="Gelpke M."/>
            <person name="Goodstein D.M."/>
            <person name="Harafuji N."/>
            <person name="Hastings K.E."/>
            <person name="Ho I."/>
            <person name="Hotta K."/>
            <person name="Huang W."/>
            <person name="Kawashima T."/>
            <person name="Lemaire P."/>
            <person name="Martinez D."/>
            <person name="Meinertzhagen I.A."/>
            <person name="Necula S."/>
            <person name="Nonaka M."/>
            <person name="Putnam N."/>
            <person name="Rash S."/>
            <person name="Saiga H."/>
            <person name="Satake M."/>
            <person name="Terry A."/>
            <person name="Yamada L."/>
            <person name="Wang H.G."/>
            <person name="Awazu S."/>
            <person name="Azumi K."/>
            <person name="Boore J."/>
            <person name="Branno M."/>
            <person name="Chin-Bow S."/>
            <person name="DeSantis R."/>
            <person name="Doyle S."/>
            <person name="Francino P."/>
            <person name="Keys D.N."/>
            <person name="Haga S."/>
            <person name="Hayashi H."/>
            <person name="Hino K."/>
            <person name="Imai K.S."/>
            <person name="Inaba K."/>
            <person name="Kano S."/>
            <person name="Kobayashi K."/>
            <person name="Kobayashi M."/>
            <person name="Lee B.I."/>
            <person name="Makabe K.W."/>
            <person name="Manohar C."/>
            <person name="Matassi G."/>
            <person name="Medina M."/>
            <person name="Mochizuki Y."/>
            <person name="Mount S."/>
            <person name="Morishita T."/>
            <person name="Miura S."/>
            <person name="Nakayama A."/>
            <person name="Nishizaka S."/>
            <person name="Nomoto H."/>
            <person name="Ohta F."/>
            <person name="Oishi K."/>
            <person name="Rigoutsos I."/>
            <person name="Sano M."/>
            <person name="Sasaki A."/>
            <person name="Sasakura Y."/>
            <person name="Shoguchi E."/>
            <person name="Shin-i T."/>
            <person name="Spagnuolo A."/>
            <person name="Stainier D."/>
            <person name="Suzuki M.M."/>
            <person name="Tassy O."/>
            <person name="Takatori N."/>
            <person name="Tokuoka M."/>
            <person name="Yagi K."/>
            <person name="Yoshizaki F."/>
            <person name="Wada S."/>
            <person name="Zhang C."/>
            <person name="Hyatt P.D."/>
            <person name="Larimer F."/>
            <person name="Detter C."/>
            <person name="Doggett N."/>
            <person name="Glavina T."/>
            <person name="Hawkins T."/>
            <person name="Richardson P."/>
            <person name="Lucas S."/>
            <person name="Kohara Y."/>
            <person name="Levine M."/>
            <person name="Satoh N."/>
            <person name="Rokhsar D.S."/>
        </authorList>
    </citation>
    <scope>NUCLEOTIDE SEQUENCE [LARGE SCALE GENOMIC DNA]</scope>
</reference>
<evidence type="ECO:0000259" key="11">
    <source>
        <dbReference type="PROSITE" id="PS50157"/>
    </source>
</evidence>
<dbReference type="GeneID" id="100169929"/>
<keyword evidence="2" id="KW-0677">Repeat</keyword>
<dbReference type="Gene3D" id="3.30.160.60">
    <property type="entry name" value="Classic Zinc Finger"/>
    <property type="match status" value="4"/>
</dbReference>
<dbReference type="RefSeq" id="NP_001122382.1">
    <property type="nucleotide sequence ID" value="NM_001128910.1"/>
</dbReference>
<dbReference type="GO" id="GO:0008270">
    <property type="term" value="F:zinc ion binding"/>
    <property type="evidence" value="ECO:0007669"/>
    <property type="project" value="UniProtKB-KW"/>
</dbReference>